<evidence type="ECO:0000313" key="2">
    <source>
        <dbReference type="EMBL" id="KAJ7636667.1"/>
    </source>
</evidence>
<gene>
    <name evidence="2" type="ORF">FB45DRAFT_907056</name>
</gene>
<comment type="caution">
    <text evidence="2">The sequence shown here is derived from an EMBL/GenBank/DDBJ whole genome shotgun (WGS) entry which is preliminary data.</text>
</comment>
<accession>A0AAD7C1K9</accession>
<feature type="signal peptide" evidence="1">
    <location>
        <begin position="1"/>
        <end position="21"/>
    </location>
</feature>
<dbReference type="AlphaFoldDB" id="A0AAD7C1K9"/>
<dbReference type="Proteomes" id="UP001221142">
    <property type="component" value="Unassembled WGS sequence"/>
</dbReference>
<proteinExistence type="predicted"/>
<dbReference type="EMBL" id="JARKIF010000006">
    <property type="protein sequence ID" value="KAJ7636667.1"/>
    <property type="molecule type" value="Genomic_DNA"/>
</dbReference>
<feature type="chain" id="PRO_5042185871" evidence="1">
    <location>
        <begin position="22"/>
        <end position="107"/>
    </location>
</feature>
<keyword evidence="3" id="KW-1185">Reference proteome</keyword>
<evidence type="ECO:0000313" key="3">
    <source>
        <dbReference type="Proteomes" id="UP001221142"/>
    </source>
</evidence>
<evidence type="ECO:0000256" key="1">
    <source>
        <dbReference type="SAM" id="SignalP"/>
    </source>
</evidence>
<protein>
    <submittedName>
        <fullName evidence="2">Uncharacterized protein</fullName>
    </submittedName>
</protein>
<organism evidence="2 3">
    <name type="scientific">Roridomyces roridus</name>
    <dbReference type="NCBI Taxonomy" id="1738132"/>
    <lineage>
        <taxon>Eukaryota</taxon>
        <taxon>Fungi</taxon>
        <taxon>Dikarya</taxon>
        <taxon>Basidiomycota</taxon>
        <taxon>Agaricomycotina</taxon>
        <taxon>Agaricomycetes</taxon>
        <taxon>Agaricomycetidae</taxon>
        <taxon>Agaricales</taxon>
        <taxon>Marasmiineae</taxon>
        <taxon>Mycenaceae</taxon>
        <taxon>Roridomyces</taxon>
    </lineage>
</organism>
<sequence length="107" mass="11395">MQFNLGLLTSTILVAVSPVLGAGFVWHADANCTGEIIARNPNAKAGDCVFLKNGGSAKSIRFSGVPHQADFFVMSGKPDEGTDARVVKKSRSGCAIRRFNLESFSFS</sequence>
<keyword evidence="1" id="KW-0732">Signal</keyword>
<name>A0AAD7C1K9_9AGAR</name>
<reference evidence="2" key="1">
    <citation type="submission" date="2023-03" db="EMBL/GenBank/DDBJ databases">
        <title>Massive genome expansion in bonnet fungi (Mycena s.s.) driven by repeated elements and novel gene families across ecological guilds.</title>
        <authorList>
            <consortium name="Lawrence Berkeley National Laboratory"/>
            <person name="Harder C.B."/>
            <person name="Miyauchi S."/>
            <person name="Viragh M."/>
            <person name="Kuo A."/>
            <person name="Thoen E."/>
            <person name="Andreopoulos B."/>
            <person name="Lu D."/>
            <person name="Skrede I."/>
            <person name="Drula E."/>
            <person name="Henrissat B."/>
            <person name="Morin E."/>
            <person name="Kohler A."/>
            <person name="Barry K."/>
            <person name="LaButti K."/>
            <person name="Morin E."/>
            <person name="Salamov A."/>
            <person name="Lipzen A."/>
            <person name="Mereny Z."/>
            <person name="Hegedus B."/>
            <person name="Baldrian P."/>
            <person name="Stursova M."/>
            <person name="Weitz H."/>
            <person name="Taylor A."/>
            <person name="Grigoriev I.V."/>
            <person name="Nagy L.G."/>
            <person name="Martin F."/>
            <person name="Kauserud H."/>
        </authorList>
    </citation>
    <scope>NUCLEOTIDE SEQUENCE</scope>
    <source>
        <strain evidence="2">9284</strain>
    </source>
</reference>